<dbReference type="PANTHER" id="PTHR23077:SF9">
    <property type="entry name" value="PEROXISOMAL ATPASE PEX6"/>
    <property type="match status" value="1"/>
</dbReference>
<feature type="transmembrane region" description="Helical" evidence="4">
    <location>
        <begin position="9"/>
        <end position="26"/>
    </location>
</feature>
<dbReference type="InterPro" id="IPR003959">
    <property type="entry name" value="ATPase_AAA_core"/>
</dbReference>
<feature type="domain" description="AAA+ ATPase" evidence="5">
    <location>
        <begin position="267"/>
        <end position="399"/>
    </location>
</feature>
<dbReference type="PANTHER" id="PTHR23077">
    <property type="entry name" value="AAA-FAMILY ATPASE"/>
    <property type="match status" value="1"/>
</dbReference>
<evidence type="ECO:0000313" key="6">
    <source>
        <dbReference type="EMBL" id="MFH4977347.1"/>
    </source>
</evidence>
<feature type="domain" description="AAA+ ATPase" evidence="5">
    <location>
        <begin position="511"/>
        <end position="648"/>
    </location>
</feature>
<evidence type="ECO:0000259" key="5">
    <source>
        <dbReference type="SMART" id="SM00382"/>
    </source>
</evidence>
<evidence type="ECO:0000256" key="4">
    <source>
        <dbReference type="SAM" id="Phobius"/>
    </source>
</evidence>
<evidence type="ECO:0000256" key="2">
    <source>
        <dbReference type="ARBA" id="ARBA00022840"/>
    </source>
</evidence>
<dbReference type="FunFam" id="3.40.50.300:FF:001025">
    <property type="entry name" value="ATPase family, AAA domain-containing 2B"/>
    <property type="match status" value="1"/>
</dbReference>
<evidence type="ECO:0000256" key="3">
    <source>
        <dbReference type="ARBA" id="ARBA00023054"/>
    </source>
</evidence>
<comment type="caution">
    <text evidence="6">The sequence shown here is derived from an EMBL/GenBank/DDBJ whole genome shotgun (WGS) entry which is preliminary data.</text>
</comment>
<reference evidence="6 7" key="1">
    <citation type="submission" date="2024-08" db="EMBL/GenBank/DDBJ databases">
        <title>Gnathostoma spinigerum genome.</title>
        <authorList>
            <person name="Gonzalez-Bertolin B."/>
            <person name="Monzon S."/>
            <person name="Zaballos A."/>
            <person name="Jimenez P."/>
            <person name="Dekumyoy P."/>
            <person name="Varona S."/>
            <person name="Cuesta I."/>
            <person name="Sumanam S."/>
            <person name="Adisakwattana P."/>
            <person name="Gasser R.B."/>
            <person name="Hernandez-Gonzalez A."/>
            <person name="Young N.D."/>
            <person name="Perteguer M.J."/>
        </authorList>
    </citation>
    <scope>NUCLEOTIDE SEQUENCE [LARGE SCALE GENOMIC DNA]</scope>
    <source>
        <strain evidence="6">AL3</strain>
        <tissue evidence="6">Liver</tissue>
    </source>
</reference>
<dbReference type="EMBL" id="JBGFUD010002230">
    <property type="protein sequence ID" value="MFH4977347.1"/>
    <property type="molecule type" value="Genomic_DNA"/>
</dbReference>
<dbReference type="InterPro" id="IPR050168">
    <property type="entry name" value="AAA_ATPase_domain"/>
</dbReference>
<evidence type="ECO:0000256" key="1">
    <source>
        <dbReference type="ARBA" id="ARBA00022741"/>
    </source>
</evidence>
<keyword evidence="1" id="KW-0547">Nucleotide-binding</keyword>
<protein>
    <recommendedName>
        <fullName evidence="5">AAA+ ATPase domain-containing protein</fullName>
    </recommendedName>
</protein>
<keyword evidence="2" id="KW-0067">ATP-binding</keyword>
<name>A0ABD6EL96_9BILA</name>
<dbReference type="Gene3D" id="1.10.8.60">
    <property type="match status" value="2"/>
</dbReference>
<sequence>MQYKERRRSVWHCCASLSIAYFWFHIRSSFLKKFCEDVLNPFVRVIPDVGDLNMFLDLNSSLVISPRFALLCGIRSGSVYRVRFFSGDSSSSVERVLEIVILSLEQKAGIAFITSLCAFNIFRESDKADYFVESITDLSSHLCVANEVKVSLVRSPLYEEIDFSELLEDHFSVPRLLSVGDIIVINSSQEVIGRTVQYLFKIVFLDNVGPEVTLIVDSKHSTLYQVGSICDRIWSPRGDIFIPPCYGELTSRIKSLIFAESSIFPDRPVTFLLSGQPGCGKRLFLRHLAMISNLNILFFNCVELSSDVPATFEARLANAFTQGSHYGHFTVLVFTNFNIIGASSAERNADIRILKFIEQQLVACDSLAVFFTCHSSFVDQLSPFIRSIISYEFILPNLNEADRREILLRIIKQPHSVDIDVVVRLTMGFMLAEINAVVEDAVFKQFEEGSAVLSMNHILWAVDLRNKTLSDEIGVPKIPSTSWDDVGGLNEVKTTICESLEEKFSDVDKHQRTGILMYGPPGCGKTLIAKAVAHHFQACFLSVKGAELLNKYVGESESNVRKVFEKARLAAPSVIFFDEIDAIAPERGRSGDSAGVADRMVSQLVAELDSSDNLKVFVLAATNRLDLIDPSLLCAGRFDKCIKVDVGNDIESKECILRALCRKVCCDKNIDFRRIVELQASLSDKRMSGSDLRAVVCNAVMNIVRTQIETVRTGGKLPEENTPVTEADLEKAMKEFDGRK</sequence>
<dbReference type="InterPro" id="IPR027417">
    <property type="entry name" value="P-loop_NTPase"/>
</dbReference>
<keyword evidence="4" id="KW-0812">Transmembrane</keyword>
<keyword evidence="7" id="KW-1185">Reference proteome</keyword>
<dbReference type="InterPro" id="IPR003593">
    <property type="entry name" value="AAA+_ATPase"/>
</dbReference>
<dbReference type="AlphaFoldDB" id="A0ABD6EL96"/>
<proteinExistence type="predicted"/>
<accession>A0ABD6EL96</accession>
<dbReference type="Gene3D" id="3.40.50.300">
    <property type="entry name" value="P-loop containing nucleotide triphosphate hydrolases"/>
    <property type="match status" value="2"/>
</dbReference>
<dbReference type="SMART" id="SM00382">
    <property type="entry name" value="AAA"/>
    <property type="match status" value="2"/>
</dbReference>
<dbReference type="GO" id="GO:0005524">
    <property type="term" value="F:ATP binding"/>
    <property type="evidence" value="ECO:0007669"/>
    <property type="project" value="UniProtKB-KW"/>
</dbReference>
<keyword evidence="4" id="KW-1133">Transmembrane helix</keyword>
<keyword evidence="3" id="KW-0175">Coiled coil</keyword>
<gene>
    <name evidence="6" type="ORF">AB6A40_004056</name>
</gene>
<dbReference type="SUPFAM" id="SSF52540">
    <property type="entry name" value="P-loop containing nucleoside triphosphate hydrolases"/>
    <property type="match status" value="2"/>
</dbReference>
<evidence type="ECO:0000313" key="7">
    <source>
        <dbReference type="Proteomes" id="UP001608902"/>
    </source>
</evidence>
<dbReference type="Proteomes" id="UP001608902">
    <property type="component" value="Unassembled WGS sequence"/>
</dbReference>
<keyword evidence="4" id="KW-0472">Membrane</keyword>
<dbReference type="Pfam" id="PF00004">
    <property type="entry name" value="AAA"/>
    <property type="match status" value="2"/>
</dbReference>
<organism evidence="6 7">
    <name type="scientific">Gnathostoma spinigerum</name>
    <dbReference type="NCBI Taxonomy" id="75299"/>
    <lineage>
        <taxon>Eukaryota</taxon>
        <taxon>Metazoa</taxon>
        <taxon>Ecdysozoa</taxon>
        <taxon>Nematoda</taxon>
        <taxon>Chromadorea</taxon>
        <taxon>Rhabditida</taxon>
        <taxon>Spirurina</taxon>
        <taxon>Gnathostomatomorpha</taxon>
        <taxon>Gnathostomatoidea</taxon>
        <taxon>Gnathostomatidae</taxon>
        <taxon>Gnathostoma</taxon>
    </lineage>
</organism>